<sequence length="104" mass="11578">MLTRSTRSMVTFSNDFTIGDNQRELPAGTYEIVVEEELIQGLSFEAYRRTGTYLMVRGRGSNAGQTTMQMTTQEDLEHAMACDRALSETTNDSEAALSPQKDTT</sequence>
<name>A0A0L1JJN5_9RHOB</name>
<organism evidence="1 2">
    <name type="scientific">Pseudaestuariivita atlantica</name>
    <dbReference type="NCBI Taxonomy" id="1317121"/>
    <lineage>
        <taxon>Bacteria</taxon>
        <taxon>Pseudomonadati</taxon>
        <taxon>Pseudomonadota</taxon>
        <taxon>Alphaproteobacteria</taxon>
        <taxon>Rhodobacterales</taxon>
        <taxon>Paracoccaceae</taxon>
        <taxon>Pseudaestuariivita</taxon>
    </lineage>
</organism>
<keyword evidence="2" id="KW-1185">Reference proteome</keyword>
<dbReference type="Proteomes" id="UP000036938">
    <property type="component" value="Unassembled WGS sequence"/>
</dbReference>
<dbReference type="AlphaFoldDB" id="A0A0L1JJN5"/>
<dbReference type="RefSeq" id="WP_050532655.1">
    <property type="nucleotide sequence ID" value="NZ_AQQZ01000021.1"/>
</dbReference>
<protein>
    <submittedName>
        <fullName evidence="1">Uncharacterized protein</fullName>
    </submittedName>
</protein>
<comment type="caution">
    <text evidence="1">The sequence shown here is derived from an EMBL/GenBank/DDBJ whole genome shotgun (WGS) entry which is preliminary data.</text>
</comment>
<gene>
    <name evidence="1" type="ORF">ATO11_19890</name>
</gene>
<dbReference type="PATRIC" id="fig|1317121.7.peg.1737"/>
<dbReference type="OrthoDB" id="8378722at2"/>
<dbReference type="STRING" id="1317121.ATO11_19890"/>
<accession>A0A0L1JJN5</accession>
<evidence type="ECO:0000313" key="2">
    <source>
        <dbReference type="Proteomes" id="UP000036938"/>
    </source>
</evidence>
<reference evidence="1 2" key="1">
    <citation type="journal article" date="2015" name="Int. J. Syst. Evol. Microbiol.">
        <title>Aestuariivita atlantica sp. nov., isolated from deep sea sediment of the Atlantic Ocean.</title>
        <authorList>
            <person name="Li G."/>
            <person name="Lai Q."/>
            <person name="Du Y."/>
            <person name="Liu X."/>
            <person name="Sun F."/>
            <person name="Shao Z."/>
        </authorList>
    </citation>
    <scope>NUCLEOTIDE SEQUENCE [LARGE SCALE GENOMIC DNA]</scope>
    <source>
        <strain evidence="1 2">22II-S11-z3</strain>
    </source>
</reference>
<proteinExistence type="predicted"/>
<evidence type="ECO:0000313" key="1">
    <source>
        <dbReference type="EMBL" id="KNG91956.1"/>
    </source>
</evidence>
<dbReference type="EMBL" id="AQQZ01000021">
    <property type="protein sequence ID" value="KNG91956.1"/>
    <property type="molecule type" value="Genomic_DNA"/>
</dbReference>